<dbReference type="InterPro" id="IPR000111">
    <property type="entry name" value="Glyco_hydro_27/36_CS"/>
</dbReference>
<dbReference type="CDD" id="cd14791">
    <property type="entry name" value="GH36"/>
    <property type="match status" value="1"/>
</dbReference>
<evidence type="ECO:0000259" key="9">
    <source>
        <dbReference type="Pfam" id="PF16874"/>
    </source>
</evidence>
<dbReference type="GO" id="GO:0016052">
    <property type="term" value="P:carbohydrate catabolic process"/>
    <property type="evidence" value="ECO:0007669"/>
    <property type="project" value="InterPro"/>
</dbReference>
<dbReference type="Pfam" id="PF02065">
    <property type="entry name" value="Melibiase"/>
    <property type="match status" value="1"/>
</dbReference>
<dbReference type="InterPro" id="IPR013785">
    <property type="entry name" value="Aldolase_TIM"/>
</dbReference>
<evidence type="ECO:0000256" key="3">
    <source>
        <dbReference type="ARBA" id="ARBA00012755"/>
    </source>
</evidence>
<dbReference type="AlphaFoldDB" id="A0A6B8RDM4"/>
<sequence>MAISIGENNVFLLNTKNCSYSFSVDQEGLLRHLYWGARIDTIEDFKNEPYVWEQGFHPLNDVKREECSSFGTMRFKETSFKVTYADGVRDFRYRYVGHTIENGELTVLLEDMVYPLQMHLHYKVYEDVDIIEKRRTVKNCGNEVISVERLHSGECSLPGAGWNLKNFNGMWNSDFDAYEQRIMGGKTVLESLRGTTGHVANPSFILYQNAGETYGEVYYGALAWSGNFKIVLEQTPYEYLNILAGMSDTDFEWRLTGGATLETPALYLGYSPDGFDRMSNAMGEFSRRYVMPKPMAAKPLSVLYNSWEATYFDVNEQAQVQLIEKAAQIGVELFVMDDGWFGQRSDDHAGLGDWRVNAVKFPNGLAPLTEKLKSYGMQFGLWIEPEMVNHDSELYRAHSDWVYHYASRPVMEGRYQYMLDLTRQDVQQYIIGEIDQLLTENDISYIKWDMNRGLSEVASAMLDRSEFKSIWYRHTKGFYHIIQSLRALHPEVEWEACASGGGRVDYGAMQYFEEFWPSDNTDPLDRLSIQEGYSYLYPIKYMRAWVTDSGNNGKRAMPLLFRLHCSMCGALGIGLNLNECKEEEFELLEKYVGLYKEIRSIIQFGQLHRLASLPMDGLQAVQYENGKESVLFAFLDHPSRWRTAFTIRPRGLDAKTCYRVEIEGQQQQKYSGAFLMNSGLTITLNHDYASCMVRLLPES</sequence>
<dbReference type="InterPro" id="IPR038417">
    <property type="entry name" value="Alpga-gal_N_sf"/>
</dbReference>
<dbReference type="FunFam" id="3.20.20.70:FF:000118">
    <property type="entry name" value="Alpha-galactosidase"/>
    <property type="match status" value="1"/>
</dbReference>
<dbReference type="InterPro" id="IPR031704">
    <property type="entry name" value="Glyco_hydro_36_N"/>
</dbReference>
<dbReference type="Proteomes" id="UP000426246">
    <property type="component" value="Chromosome"/>
</dbReference>
<evidence type="ECO:0000313" key="12">
    <source>
        <dbReference type="Proteomes" id="UP000426246"/>
    </source>
</evidence>
<protein>
    <recommendedName>
        <fullName evidence="3 6">Alpha-galactosidase</fullName>
        <ecNumber evidence="3 6">3.2.1.22</ecNumber>
    </recommendedName>
</protein>
<feature type="binding site" evidence="8">
    <location>
        <position position="171"/>
    </location>
    <ligand>
        <name>substrate</name>
    </ligand>
</feature>
<dbReference type="KEGG" id="ppsc:EHS13_02385"/>
<feature type="active site" description="Proton donor" evidence="7">
    <location>
        <position position="519"/>
    </location>
</feature>
<dbReference type="Pfam" id="PF16875">
    <property type="entry name" value="Glyco_hydro_36N"/>
    <property type="match status" value="1"/>
</dbReference>
<dbReference type="PIRSF" id="PIRSF005536">
    <property type="entry name" value="Agal"/>
    <property type="match status" value="1"/>
</dbReference>
<dbReference type="Pfam" id="PF16874">
    <property type="entry name" value="Glyco_hydro_36C"/>
    <property type="match status" value="1"/>
</dbReference>
<dbReference type="RefSeq" id="WP_155698832.1">
    <property type="nucleotide sequence ID" value="NZ_CP034235.1"/>
</dbReference>
<dbReference type="Gene3D" id="2.70.98.60">
    <property type="entry name" value="alpha-galactosidase from lactobacil brevis"/>
    <property type="match status" value="1"/>
</dbReference>
<name>A0A6B8RDM4_9BACL</name>
<dbReference type="Gene3D" id="3.20.20.70">
    <property type="entry name" value="Aldolase class I"/>
    <property type="match status" value="1"/>
</dbReference>
<dbReference type="InterPro" id="IPR013780">
    <property type="entry name" value="Glyco_hydro_b"/>
</dbReference>
<reference evidence="12" key="1">
    <citation type="submission" date="2018-11" db="EMBL/GenBank/DDBJ databases">
        <title>Complete genome sequence of Paenibacillus sp. ML311-T8.</title>
        <authorList>
            <person name="Nam Y.-D."/>
            <person name="Kang J."/>
            <person name="Chung W.-H."/>
            <person name="Park Y.S."/>
        </authorList>
    </citation>
    <scope>NUCLEOTIDE SEQUENCE [LARGE SCALE GENOMIC DNA]</scope>
    <source>
        <strain evidence="12">ML311-T8</strain>
    </source>
</reference>
<dbReference type="InterPro" id="IPR050985">
    <property type="entry name" value="Alpha-glycosidase_related"/>
</dbReference>
<feature type="active site" description="Nucleophile" evidence="7">
    <location>
        <position position="449"/>
    </location>
</feature>
<feature type="binding site" evidence="8">
    <location>
        <begin position="337"/>
        <end position="338"/>
    </location>
    <ligand>
        <name>substrate</name>
    </ligand>
</feature>
<dbReference type="InterPro" id="IPR017853">
    <property type="entry name" value="GH"/>
</dbReference>
<keyword evidence="5 6" id="KW-0326">Glycosidase</keyword>
<evidence type="ECO:0000313" key="11">
    <source>
        <dbReference type="EMBL" id="QGQ93834.1"/>
    </source>
</evidence>
<dbReference type="PRINTS" id="PR00743">
    <property type="entry name" value="GLHYDRLASE36"/>
</dbReference>
<accession>A0A6B8RDM4</accession>
<keyword evidence="12" id="KW-1185">Reference proteome</keyword>
<evidence type="ECO:0000256" key="4">
    <source>
        <dbReference type="ARBA" id="ARBA00022801"/>
    </source>
</evidence>
<evidence type="ECO:0000256" key="8">
    <source>
        <dbReference type="PIRSR" id="PIRSR005536-2"/>
    </source>
</evidence>
<keyword evidence="4 6" id="KW-0378">Hydrolase</keyword>
<dbReference type="InterPro" id="IPR002252">
    <property type="entry name" value="Glyco_hydro_36"/>
</dbReference>
<feature type="domain" description="Glycosyl hydrolase family 36 N-terminal" evidence="10">
    <location>
        <begin position="28"/>
        <end position="255"/>
    </location>
</feature>
<evidence type="ECO:0000256" key="5">
    <source>
        <dbReference type="ARBA" id="ARBA00023295"/>
    </source>
</evidence>
<dbReference type="PROSITE" id="PS00512">
    <property type="entry name" value="ALPHA_GALACTOSIDASE"/>
    <property type="match status" value="1"/>
</dbReference>
<feature type="binding site" evidence="8">
    <location>
        <position position="414"/>
    </location>
    <ligand>
        <name>substrate</name>
    </ligand>
</feature>
<proteinExistence type="inferred from homology"/>
<feature type="binding site" evidence="8">
    <location>
        <begin position="447"/>
        <end position="451"/>
    </location>
    <ligand>
        <name>substrate</name>
    </ligand>
</feature>
<evidence type="ECO:0000256" key="1">
    <source>
        <dbReference type="ARBA" id="ARBA00001255"/>
    </source>
</evidence>
<dbReference type="OrthoDB" id="9758822at2"/>
<feature type="binding site" evidence="8">
    <location>
        <position position="519"/>
    </location>
    <ligand>
        <name>substrate</name>
    </ligand>
</feature>
<gene>
    <name evidence="11" type="ORF">EHS13_02385</name>
</gene>
<dbReference type="PANTHER" id="PTHR43053">
    <property type="entry name" value="GLYCOSIDASE FAMILY 31"/>
    <property type="match status" value="1"/>
</dbReference>
<dbReference type="InterPro" id="IPR031705">
    <property type="entry name" value="Glyco_hydro_36_C"/>
</dbReference>
<comment type="catalytic activity">
    <reaction evidence="1 6">
        <text>Hydrolysis of terminal, non-reducing alpha-D-galactose residues in alpha-D-galactosides, including galactose oligosaccharides, galactomannans and galactolipids.</text>
        <dbReference type="EC" id="3.2.1.22"/>
    </reaction>
</comment>
<dbReference type="EMBL" id="CP034235">
    <property type="protein sequence ID" value="QGQ93834.1"/>
    <property type="molecule type" value="Genomic_DNA"/>
</dbReference>
<organism evidence="11 12">
    <name type="scientific">Paenibacillus psychroresistens</name>
    <dbReference type="NCBI Taxonomy" id="1778678"/>
    <lineage>
        <taxon>Bacteria</taxon>
        <taxon>Bacillati</taxon>
        <taxon>Bacillota</taxon>
        <taxon>Bacilli</taxon>
        <taxon>Bacillales</taxon>
        <taxon>Paenibacillaceae</taxon>
        <taxon>Paenibacillus</taxon>
    </lineage>
</organism>
<dbReference type="SUPFAM" id="SSF51445">
    <property type="entry name" value="(Trans)glycosidases"/>
    <property type="match status" value="1"/>
</dbReference>
<comment type="similarity">
    <text evidence="2">Belongs to the glycosyl hydrolase 36 family.</text>
</comment>
<evidence type="ECO:0000256" key="7">
    <source>
        <dbReference type="PIRSR" id="PIRSR005536-1"/>
    </source>
</evidence>
<evidence type="ECO:0000256" key="2">
    <source>
        <dbReference type="ARBA" id="ARBA00006202"/>
    </source>
</evidence>
<dbReference type="PANTHER" id="PTHR43053:SF3">
    <property type="entry name" value="ALPHA-GALACTOSIDASE C-RELATED"/>
    <property type="match status" value="1"/>
</dbReference>
<feature type="domain" description="Glycosyl hydrolase family 36 C-terminal" evidence="9">
    <location>
        <begin position="623"/>
        <end position="695"/>
    </location>
</feature>
<dbReference type="GO" id="GO:0004557">
    <property type="term" value="F:alpha-galactosidase activity"/>
    <property type="evidence" value="ECO:0007669"/>
    <property type="project" value="UniProtKB-UniRule"/>
</dbReference>
<evidence type="ECO:0000259" key="10">
    <source>
        <dbReference type="Pfam" id="PF16875"/>
    </source>
</evidence>
<feature type="binding site" evidence="8">
    <location>
        <position position="497"/>
    </location>
    <ligand>
        <name>substrate</name>
    </ligand>
</feature>
<evidence type="ECO:0000256" key="6">
    <source>
        <dbReference type="PIRNR" id="PIRNR005536"/>
    </source>
</evidence>
<dbReference type="Gene3D" id="2.60.40.1180">
    <property type="entry name" value="Golgi alpha-mannosidase II"/>
    <property type="match status" value="1"/>
</dbReference>
<dbReference type="EC" id="3.2.1.22" evidence="3 6"/>